<dbReference type="EMBL" id="QYBB01000014">
    <property type="protein sequence ID" value="RYC31420.1"/>
    <property type="molecule type" value="Genomic_DNA"/>
</dbReference>
<reference evidence="2 3" key="1">
    <citation type="submission" date="2018-12" db="EMBL/GenBank/DDBJ databases">
        <authorList>
            <person name="Grouzdev D.S."/>
            <person name="Krutkina M.S."/>
        </authorList>
    </citation>
    <scope>NUCLEOTIDE SEQUENCE [LARGE SCALE GENOMIC DNA]</scope>
    <source>
        <strain evidence="2 3">RmlP026</strain>
    </source>
</reference>
<accession>A0A4Q2U548</accession>
<keyword evidence="1" id="KW-0732">Signal</keyword>
<feature type="chain" id="PRO_5020879663" evidence="1">
    <location>
        <begin position="20"/>
        <end position="95"/>
    </location>
</feature>
<organism evidence="2 3">
    <name type="scientific">Lichenibacterium minor</name>
    <dbReference type="NCBI Taxonomy" id="2316528"/>
    <lineage>
        <taxon>Bacteria</taxon>
        <taxon>Pseudomonadati</taxon>
        <taxon>Pseudomonadota</taxon>
        <taxon>Alphaproteobacteria</taxon>
        <taxon>Hyphomicrobiales</taxon>
        <taxon>Lichenihabitantaceae</taxon>
        <taxon>Lichenibacterium</taxon>
    </lineage>
</organism>
<proteinExistence type="predicted"/>
<sequence length="95" mass="10083">MRLILCFIAALAAASPACAAPSLAIPPELRRSAMLCLGEALRLCPDALAAKDHGVSCILGKRRLLSAPCRSVYDRGVRLLGGGDLHLRLRPPRTP</sequence>
<dbReference type="Proteomes" id="UP000290759">
    <property type="component" value="Unassembled WGS sequence"/>
</dbReference>
<evidence type="ECO:0000313" key="3">
    <source>
        <dbReference type="Proteomes" id="UP000290759"/>
    </source>
</evidence>
<dbReference type="OrthoDB" id="8245037at2"/>
<gene>
    <name evidence="2" type="ORF">D3273_13625</name>
</gene>
<evidence type="ECO:0000256" key="1">
    <source>
        <dbReference type="SAM" id="SignalP"/>
    </source>
</evidence>
<keyword evidence="3" id="KW-1185">Reference proteome</keyword>
<feature type="signal peptide" evidence="1">
    <location>
        <begin position="1"/>
        <end position="19"/>
    </location>
</feature>
<comment type="caution">
    <text evidence="2">The sequence shown here is derived from an EMBL/GenBank/DDBJ whole genome shotgun (WGS) entry which is preliminary data.</text>
</comment>
<evidence type="ECO:0000313" key="2">
    <source>
        <dbReference type="EMBL" id="RYC31420.1"/>
    </source>
</evidence>
<protein>
    <submittedName>
        <fullName evidence="2">Uncharacterized protein</fullName>
    </submittedName>
</protein>
<name>A0A4Q2U548_9HYPH</name>
<dbReference type="AlphaFoldDB" id="A0A4Q2U548"/>
<reference evidence="2 3" key="2">
    <citation type="submission" date="2019-02" db="EMBL/GenBank/DDBJ databases">
        <title>'Lichenibacterium ramalinii' gen. nov. sp. nov., 'Lichenibacterium minor' gen. nov. sp. nov.</title>
        <authorList>
            <person name="Pankratov T."/>
        </authorList>
    </citation>
    <scope>NUCLEOTIDE SEQUENCE [LARGE SCALE GENOMIC DNA]</scope>
    <source>
        <strain evidence="2 3">RmlP026</strain>
    </source>
</reference>
<dbReference type="RefSeq" id="WP_129227433.1">
    <property type="nucleotide sequence ID" value="NZ_QYBB01000014.1"/>
</dbReference>